<reference evidence="5 6" key="1">
    <citation type="journal article" date="2024" name="BMC Genomics">
        <title>De novo assembly and annotation of Popillia japonica's genome with initial clues to its potential as an invasive pest.</title>
        <authorList>
            <person name="Cucini C."/>
            <person name="Boschi S."/>
            <person name="Funari R."/>
            <person name="Cardaioli E."/>
            <person name="Iannotti N."/>
            <person name="Marturano G."/>
            <person name="Paoli F."/>
            <person name="Bruttini M."/>
            <person name="Carapelli A."/>
            <person name="Frati F."/>
            <person name="Nardi F."/>
        </authorList>
    </citation>
    <scope>NUCLEOTIDE SEQUENCE [LARGE SCALE GENOMIC DNA]</scope>
    <source>
        <strain evidence="5">DMR45628</strain>
    </source>
</reference>
<dbReference type="GO" id="GO:0036064">
    <property type="term" value="C:ciliary basal body"/>
    <property type="evidence" value="ECO:0007669"/>
    <property type="project" value="TreeGrafter"/>
</dbReference>
<dbReference type="Proteomes" id="UP001458880">
    <property type="component" value="Unassembled WGS sequence"/>
</dbReference>
<evidence type="ECO:0000313" key="5">
    <source>
        <dbReference type="EMBL" id="KAK9686295.1"/>
    </source>
</evidence>
<evidence type="ECO:0000313" key="6">
    <source>
        <dbReference type="Proteomes" id="UP001458880"/>
    </source>
</evidence>
<comment type="similarity">
    <text evidence="3">Belongs to the BBS4 family.</text>
</comment>
<dbReference type="PANTHER" id="PTHR44186:SF1">
    <property type="entry name" value="BARDET-BIEDL SYNDROME 4 PROTEIN"/>
    <property type="match status" value="1"/>
</dbReference>
<evidence type="ECO:0000256" key="4">
    <source>
        <dbReference type="SAM" id="Phobius"/>
    </source>
</evidence>
<keyword evidence="6" id="KW-1185">Reference proteome</keyword>
<feature type="transmembrane region" description="Helical" evidence="4">
    <location>
        <begin position="6"/>
        <end position="29"/>
    </location>
</feature>
<dbReference type="GO" id="GO:0061512">
    <property type="term" value="P:protein localization to cilium"/>
    <property type="evidence" value="ECO:0007669"/>
    <property type="project" value="TreeGrafter"/>
</dbReference>
<keyword evidence="4" id="KW-1133">Transmembrane helix</keyword>
<evidence type="ECO:0008006" key="7">
    <source>
        <dbReference type="Google" id="ProtNLM"/>
    </source>
</evidence>
<evidence type="ECO:0000256" key="3">
    <source>
        <dbReference type="ARBA" id="ARBA00023778"/>
    </source>
</evidence>
<keyword evidence="1" id="KW-0677">Repeat</keyword>
<dbReference type="SUPFAM" id="SSF48452">
    <property type="entry name" value="TPR-like"/>
    <property type="match status" value="1"/>
</dbReference>
<evidence type="ECO:0000256" key="2">
    <source>
        <dbReference type="ARBA" id="ARBA00022803"/>
    </source>
</evidence>
<keyword evidence="4" id="KW-0472">Membrane</keyword>
<dbReference type="Gene3D" id="1.25.40.10">
    <property type="entry name" value="Tetratricopeptide repeat domain"/>
    <property type="match status" value="2"/>
</dbReference>
<dbReference type="InterPro" id="IPR011990">
    <property type="entry name" value="TPR-like_helical_dom_sf"/>
</dbReference>
<comment type="caution">
    <text evidence="5">The sequence shown here is derived from an EMBL/GenBank/DDBJ whole genome shotgun (WGS) entry which is preliminary data.</text>
</comment>
<dbReference type="GO" id="GO:0060271">
    <property type="term" value="P:cilium assembly"/>
    <property type="evidence" value="ECO:0007669"/>
    <property type="project" value="TreeGrafter"/>
</dbReference>
<dbReference type="InterPro" id="IPR019734">
    <property type="entry name" value="TPR_rpt"/>
</dbReference>
<dbReference type="PROSITE" id="PS50293">
    <property type="entry name" value="TPR_REGION"/>
    <property type="match status" value="1"/>
</dbReference>
<name>A0AAW1IB64_POPJA</name>
<dbReference type="AlphaFoldDB" id="A0AAW1IB64"/>
<keyword evidence="2" id="KW-0802">TPR repeat</keyword>
<evidence type="ECO:0000256" key="1">
    <source>
        <dbReference type="ARBA" id="ARBA00022737"/>
    </source>
</evidence>
<protein>
    <recommendedName>
        <fullName evidence="7">Tetratricopeptide repeat protein</fullName>
    </recommendedName>
</protein>
<dbReference type="PANTHER" id="PTHR44186">
    <property type="match status" value="1"/>
</dbReference>
<proteinExistence type="inferred from homology"/>
<dbReference type="EMBL" id="JASPKY010000716">
    <property type="protein sequence ID" value="KAK9686295.1"/>
    <property type="molecule type" value="Genomic_DNA"/>
</dbReference>
<gene>
    <name evidence="5" type="ORF">QE152_g37302</name>
</gene>
<organism evidence="5 6">
    <name type="scientific">Popillia japonica</name>
    <name type="common">Japanese beetle</name>
    <dbReference type="NCBI Taxonomy" id="7064"/>
    <lineage>
        <taxon>Eukaryota</taxon>
        <taxon>Metazoa</taxon>
        <taxon>Ecdysozoa</taxon>
        <taxon>Arthropoda</taxon>
        <taxon>Hexapoda</taxon>
        <taxon>Insecta</taxon>
        <taxon>Pterygota</taxon>
        <taxon>Neoptera</taxon>
        <taxon>Endopterygota</taxon>
        <taxon>Coleoptera</taxon>
        <taxon>Polyphaga</taxon>
        <taxon>Scarabaeiformia</taxon>
        <taxon>Scarabaeidae</taxon>
        <taxon>Rutelinae</taxon>
        <taxon>Popillia</taxon>
    </lineage>
</organism>
<accession>A0AAW1IB64</accession>
<keyword evidence="4" id="KW-0812">Transmembrane</keyword>
<sequence length="184" mass="20376">METLEPTLIGAMPCLIISYIGYSAIYTFLLKRYRLAFEAYTEAEKSSDKADWEIFHNVGECLILLGNIPKAREYVNKAVQCGKQETSYALLIKILLMENDIRSAVAVCNAALEVCPDSVDMLSKSGLLYIKTGQTQLAFERLSSGLALNPTCAEALLGIGCITQSHEEYDVALTKYKLAVQHRP</sequence>
<dbReference type="SMART" id="SM00028">
    <property type="entry name" value="TPR"/>
    <property type="match status" value="3"/>
</dbReference>